<dbReference type="InterPro" id="IPR050922">
    <property type="entry name" value="LytR/CpsA/Psr_CW_biosynth"/>
</dbReference>
<evidence type="ECO:0000313" key="6">
    <source>
        <dbReference type="EMBL" id="MDT0414947.1"/>
    </source>
</evidence>
<evidence type="ECO:0000259" key="4">
    <source>
        <dbReference type="Pfam" id="PF03816"/>
    </source>
</evidence>
<keyword evidence="3" id="KW-1133">Transmembrane helix</keyword>
<evidence type="ECO:0000256" key="2">
    <source>
        <dbReference type="SAM" id="MobiDB-lite"/>
    </source>
</evidence>
<sequence length="511" mass="53421">MTRKEATAQGGASSRPGSRRSGARRSRRSGRSRLLRGLGVLAAFAVLACGGFGWVWLKLSGDIGTFDQGGVAKDRPDDAGPGENILVIGSDTRSGKNKELGGGEGDIGRSDTAFLLHVYADHRHAVAVSVPRDTLVEIPRCRLPDGSWSEPQPNTMFNAAFTVGQTEKGNPACTQNTVEKLTGLRVDHTVVVDFNGFSELTSVVGGVPVCLPHDIYQRDLSPKRPTRGDLVFHEGLQKVSGQRALDYVRLRHGVGDGSDIGRIKRQQAFVSALLKKVKEKGLTPTRLLPLAEAATGSMTVDPGLGSADKMLSFALSLKNVDLHNTKFVTIPWRYEGERVAIVQPDADRLWAALKADKPLAGAEKGPSKSADAKNGGKDADKSPEPVTGAGITVAIRNGTTVPGLAAKAAGILGTGGFTVASTGNAADLTAATTTIAYGPGEKKSATTTAHWFPGANLTETGTPGITVTLGRTYADDPAAAPATPQSDTPAKPVGSDARSADENPCEDLSYG</sequence>
<feature type="region of interest" description="Disordered" evidence="2">
    <location>
        <begin position="360"/>
        <end position="387"/>
    </location>
</feature>
<feature type="transmembrane region" description="Helical" evidence="3">
    <location>
        <begin position="34"/>
        <end position="57"/>
    </location>
</feature>
<feature type="domain" description="LytR/CpsA/Psr regulator C-terminal" evidence="5">
    <location>
        <begin position="391"/>
        <end position="473"/>
    </location>
</feature>
<feature type="region of interest" description="Disordered" evidence="2">
    <location>
        <begin position="1"/>
        <end position="30"/>
    </location>
</feature>
<dbReference type="AlphaFoldDB" id="A0ABD5E2U6"/>
<dbReference type="NCBIfam" id="TIGR00350">
    <property type="entry name" value="lytR_cpsA_psr"/>
    <property type="match status" value="1"/>
</dbReference>
<feature type="domain" description="Cell envelope-related transcriptional attenuator" evidence="4">
    <location>
        <begin position="109"/>
        <end position="278"/>
    </location>
</feature>
<dbReference type="Gene3D" id="3.30.70.2390">
    <property type="match status" value="1"/>
</dbReference>
<keyword evidence="3" id="KW-0812">Transmembrane</keyword>
<evidence type="ECO:0000256" key="3">
    <source>
        <dbReference type="SAM" id="Phobius"/>
    </source>
</evidence>
<dbReference type="PANTHER" id="PTHR33392">
    <property type="entry name" value="POLYISOPRENYL-TEICHOIC ACID--PEPTIDOGLYCAN TEICHOIC ACID TRANSFERASE TAGU"/>
    <property type="match status" value="1"/>
</dbReference>
<feature type="compositionally biased region" description="Basic and acidic residues" evidence="2">
    <location>
        <begin position="370"/>
        <end position="383"/>
    </location>
</feature>
<dbReference type="InterPro" id="IPR004474">
    <property type="entry name" value="LytR_CpsA_psr"/>
</dbReference>
<dbReference type="InterPro" id="IPR027381">
    <property type="entry name" value="LytR/CpsA/Psr_C"/>
</dbReference>
<comment type="caution">
    <text evidence="6">The sequence shown here is derived from an EMBL/GenBank/DDBJ whole genome shotgun (WGS) entry which is preliminary data.</text>
</comment>
<protein>
    <submittedName>
        <fullName evidence="6">LCP family protein</fullName>
    </submittedName>
</protein>
<evidence type="ECO:0000313" key="7">
    <source>
        <dbReference type="Proteomes" id="UP001183607"/>
    </source>
</evidence>
<dbReference type="Gene3D" id="3.40.630.190">
    <property type="entry name" value="LCP protein"/>
    <property type="match status" value="1"/>
</dbReference>
<proteinExistence type="inferred from homology"/>
<evidence type="ECO:0000256" key="1">
    <source>
        <dbReference type="ARBA" id="ARBA00006068"/>
    </source>
</evidence>
<feature type="compositionally biased region" description="Basic residues" evidence="2">
    <location>
        <begin position="17"/>
        <end position="30"/>
    </location>
</feature>
<keyword evidence="3" id="KW-0472">Membrane</keyword>
<organism evidence="6 7">
    <name type="scientific">Streptomyces evansiae</name>
    <dbReference type="NCBI Taxonomy" id="3075535"/>
    <lineage>
        <taxon>Bacteria</taxon>
        <taxon>Bacillati</taxon>
        <taxon>Actinomycetota</taxon>
        <taxon>Actinomycetes</taxon>
        <taxon>Kitasatosporales</taxon>
        <taxon>Streptomycetaceae</taxon>
        <taxon>Streptomyces</taxon>
    </lineage>
</organism>
<dbReference type="RefSeq" id="WP_043256723.1">
    <property type="nucleotide sequence ID" value="NZ_JAVRER010000006.1"/>
</dbReference>
<evidence type="ECO:0000259" key="5">
    <source>
        <dbReference type="Pfam" id="PF13399"/>
    </source>
</evidence>
<reference evidence="7" key="1">
    <citation type="submission" date="2023-07" db="EMBL/GenBank/DDBJ databases">
        <title>30 novel species of actinomycetes from the DSMZ collection.</title>
        <authorList>
            <person name="Nouioui I."/>
        </authorList>
    </citation>
    <scope>NUCLEOTIDE SEQUENCE [LARGE SCALE GENOMIC DNA]</scope>
    <source>
        <strain evidence="7">DSM 41982</strain>
    </source>
</reference>
<feature type="region of interest" description="Disordered" evidence="2">
    <location>
        <begin position="469"/>
        <end position="511"/>
    </location>
</feature>
<name>A0ABD5E2U6_9ACTN</name>
<dbReference type="Pfam" id="PF13399">
    <property type="entry name" value="LytR_C"/>
    <property type="match status" value="1"/>
</dbReference>
<dbReference type="PANTHER" id="PTHR33392:SF6">
    <property type="entry name" value="POLYISOPRENYL-TEICHOIC ACID--PEPTIDOGLYCAN TEICHOIC ACID TRANSFERASE TAGU"/>
    <property type="match status" value="1"/>
</dbReference>
<gene>
    <name evidence="6" type="ORF">RM574_05535</name>
</gene>
<comment type="similarity">
    <text evidence="1">Belongs to the LytR/CpsA/Psr (LCP) family.</text>
</comment>
<feature type="compositionally biased region" description="Low complexity" evidence="2">
    <location>
        <begin position="475"/>
        <end position="490"/>
    </location>
</feature>
<dbReference type="Proteomes" id="UP001183607">
    <property type="component" value="Unassembled WGS sequence"/>
</dbReference>
<dbReference type="Pfam" id="PF03816">
    <property type="entry name" value="LytR_cpsA_psr"/>
    <property type="match status" value="1"/>
</dbReference>
<dbReference type="EMBL" id="JAVRER010000006">
    <property type="protein sequence ID" value="MDT0414947.1"/>
    <property type="molecule type" value="Genomic_DNA"/>
</dbReference>
<accession>A0ABD5E2U6</accession>